<feature type="compositionally biased region" description="Polar residues" evidence="21">
    <location>
        <begin position="933"/>
        <end position="942"/>
    </location>
</feature>
<dbReference type="PANTHER" id="PTHR46059">
    <property type="entry name" value="BETA-GALACTOSIDE ALPHA-2,6-SIALYLTRANSFERASE"/>
    <property type="match status" value="1"/>
</dbReference>
<evidence type="ECO:0000256" key="9">
    <source>
        <dbReference type="ARBA" id="ARBA00022968"/>
    </source>
</evidence>
<evidence type="ECO:0000256" key="21">
    <source>
        <dbReference type="SAM" id="MobiDB-lite"/>
    </source>
</evidence>
<evidence type="ECO:0000313" key="22">
    <source>
        <dbReference type="EMBL" id="CAB1453245.1"/>
    </source>
</evidence>
<dbReference type="PROSITE" id="PS50330">
    <property type="entry name" value="UIM"/>
    <property type="match status" value="1"/>
</dbReference>
<evidence type="ECO:0000256" key="20">
    <source>
        <dbReference type="ARBA" id="ARBA00080062"/>
    </source>
</evidence>
<dbReference type="GO" id="GO:0005576">
    <property type="term" value="C:extracellular region"/>
    <property type="evidence" value="ECO:0007669"/>
    <property type="project" value="UniProtKB-SubCell"/>
</dbReference>
<feature type="compositionally biased region" description="Low complexity" evidence="21">
    <location>
        <begin position="641"/>
        <end position="652"/>
    </location>
</feature>
<feature type="compositionally biased region" description="Pro residues" evidence="21">
    <location>
        <begin position="1216"/>
        <end position="1226"/>
    </location>
</feature>
<evidence type="ECO:0000313" key="23">
    <source>
        <dbReference type="Proteomes" id="UP001153269"/>
    </source>
</evidence>
<feature type="compositionally biased region" description="Polar residues" evidence="21">
    <location>
        <begin position="712"/>
        <end position="742"/>
    </location>
</feature>
<proteinExistence type="inferred from homology"/>
<accession>A0A9N7VP66</accession>
<evidence type="ECO:0000256" key="1">
    <source>
        <dbReference type="ARBA" id="ARBA00004447"/>
    </source>
</evidence>
<comment type="caution">
    <text evidence="22">The sequence shown here is derived from an EMBL/GenBank/DDBJ whole genome shotgun (WGS) entry which is preliminary data.</text>
</comment>
<evidence type="ECO:0000256" key="6">
    <source>
        <dbReference type="ARBA" id="ARBA00022676"/>
    </source>
</evidence>
<dbReference type="EMBL" id="CADEAL010004162">
    <property type="protein sequence ID" value="CAB1453245.1"/>
    <property type="molecule type" value="Genomic_DNA"/>
</dbReference>
<dbReference type="EC" id="2.4.3.1" evidence="16"/>
<feature type="compositionally biased region" description="Basic and acidic residues" evidence="21">
    <location>
        <begin position="898"/>
        <end position="920"/>
    </location>
</feature>
<feature type="region of interest" description="Disordered" evidence="21">
    <location>
        <begin position="1096"/>
        <end position="1304"/>
    </location>
</feature>
<feature type="compositionally biased region" description="Pro residues" evidence="21">
    <location>
        <begin position="862"/>
        <end position="873"/>
    </location>
</feature>
<evidence type="ECO:0000256" key="5">
    <source>
        <dbReference type="ARBA" id="ARBA00022525"/>
    </source>
</evidence>
<keyword evidence="5" id="KW-0964">Secreted</keyword>
<dbReference type="PANTHER" id="PTHR46059:SF2">
    <property type="entry name" value="BETA-GALACTOSIDE ALPHA-2,6-SIALYLTRANSFERASE 1"/>
    <property type="match status" value="1"/>
</dbReference>
<feature type="compositionally biased region" description="Low complexity" evidence="21">
    <location>
        <begin position="1103"/>
        <end position="1117"/>
    </location>
</feature>
<keyword evidence="23" id="KW-1185">Reference proteome</keyword>
<dbReference type="Gene3D" id="6.10.250.1800">
    <property type="match status" value="1"/>
</dbReference>
<gene>
    <name evidence="22" type="ORF">PLEPLA_LOCUS40997</name>
</gene>
<sequence length="1481" mass="163820">MGYKIPSAAMDRVSLLWRLRRRARRGALCMAFFCISMALLYAICAENSVPVTDAIFGVRARTRAQPRAHSVIKVLRGGAKPMYIDPQKLPGVVPGDPRRPIPVLSSPNHTHEAVDSAPKKKSRDREPSGFFAHLLPRPFTRALETLFGGRRRGELSGRGGDAEFFGPHGLLGEVWDDEMSSSMLGNRLRKVVQNYQAMNKYGVETSGPGGVSSRPKLSGPELLCQLRDNTEVATLTSDLQPFSSLPLAAQLPPKPLTSDLGPYKSCAVVSSAGSLRYSGLGKEIDSHDAVLRFNAAPTSGYEKDVGSKTTIRLINSQVMASDDHHFLSSSLYSSGALVAWDPAPFSADLTQWFNKTDYPIFAQYQRYRRLHPLQPFYILHPRFEWQVWQRIQDNMAEPIQKNPPSSGFLGTVLMMSLCEVVHVYEFLPSRRKTELCHYYQRFFDAACTLGAYHPLLYEKNLKQTWRREIPVISARLVGRCRASGQMRGGRGHSSSSSSSLSSPSVSQEQSRMSVRKQIIQETTSAPTEIIIDEDSQELESVDHLEGKELSSSSRISRRRERGNQSQTKEMTEEEMMDLALRLSEQEASNTALQLQREEEAVMKAIEESKQNRLHGSRFINRHGPGSKRPLPSEPSLNMVGQSQPDSPSQSQSLLGHASLCSRRKPPRSNGTRTPSMDQGASQEMDLTPETKGAGEEIKNRNKKRKRKEGSPLETSDFSQKLESQASPGGSEPLDSTQSSDSAQVEHALLHKSPVFLSTDCRVRRCPLNPRARRFPEAPVTSRLARRLPSLRKTMKKRSCPRVSSFLRSPVFGRSTQPETSPSACKPPVTVCENSGLEISSSEESLTSSVRTTPAQPQSPVFPRSPAPRPPPERSPICGSPVSSETHRGPSPSPVFGRRGREVGEDEPKRSVLPSEVERSNSEVSGVVGEESSQRPTQPCSTDPHQEDVRLDRIPGSSLSEDSQERIETPGDLNPAETELTSDMTLVWSDKDEDVTPAGSPSPVFPEERGAGRAEVLVSSLNHDSAASPGAERRSSSAERQPVGSGGATVQYYWGVPFCPRGLDPDAYTQVILAQMDVYHTSLKRAQRRLLRKAPWGGAILPQPEKSPSPESSAESPPRLVPRRRGLRLRRKNESEESPAAEEEEEGGEQRDEEEDSETQKIEGGEEGPMDTDDCDVCPETQLSHNEDEETQDLTTEAGAELRPGSPDLPEVQMIPPEDPPAAVEPPPQEDKEEMEVDICGTKEGINPVADAGRPPQNGEEDKEDGPDPDVEEMEVRGPQRPTSPEVEPGAAPPGPEASVDCPLCQGSFPVTRIERHAAYCDGEVVLEEREEPGVSSKPRRKRRRAEVPEAEETSHSASSSRNQEKCFLCQKKFPLREYTRHTELCLQRRTQKSDTRGNLLSALEQTETRGSEAGPSGTRVQPAEVIDLRDDDDDEEEEDRVRVVSISSSPIRSFTPISEATGCLIDFRRQQRAKKPSHRRR</sequence>
<protein>
    <recommendedName>
        <fullName evidence="17">Beta-galactoside alpha-2,6-sialyltransferase 1</fullName>
        <ecNumber evidence="16">2.4.3.1</ecNumber>
    </recommendedName>
    <alternativeName>
        <fullName evidence="20">CMP-N-acetylneuraminate-beta-galactosamide-alpha-2,6-sialyltransferase 1</fullName>
    </alternativeName>
    <alternativeName>
        <fullName evidence="19">ST6Gal I</fullName>
    </alternativeName>
    <alternativeName>
        <fullName evidence="18">Sialyltransferase 1</fullName>
    </alternativeName>
</protein>
<feature type="compositionally biased region" description="Low complexity" evidence="21">
    <location>
        <begin position="921"/>
        <end position="930"/>
    </location>
</feature>
<feature type="compositionally biased region" description="Basic and acidic residues" evidence="21">
    <location>
        <begin position="943"/>
        <end position="952"/>
    </location>
</feature>
<organism evidence="22 23">
    <name type="scientific">Pleuronectes platessa</name>
    <name type="common">European plaice</name>
    <dbReference type="NCBI Taxonomy" id="8262"/>
    <lineage>
        <taxon>Eukaryota</taxon>
        <taxon>Metazoa</taxon>
        <taxon>Chordata</taxon>
        <taxon>Craniata</taxon>
        <taxon>Vertebrata</taxon>
        <taxon>Euteleostomi</taxon>
        <taxon>Actinopterygii</taxon>
        <taxon>Neopterygii</taxon>
        <taxon>Teleostei</taxon>
        <taxon>Neoteleostei</taxon>
        <taxon>Acanthomorphata</taxon>
        <taxon>Carangaria</taxon>
        <taxon>Pleuronectiformes</taxon>
        <taxon>Pleuronectoidei</taxon>
        <taxon>Pleuronectidae</taxon>
        <taxon>Pleuronectes</taxon>
    </lineage>
</organism>
<dbReference type="InterPro" id="IPR001675">
    <property type="entry name" value="Glyco_trans_29"/>
</dbReference>
<evidence type="ECO:0000256" key="4">
    <source>
        <dbReference type="ARBA" id="ARBA00006003"/>
    </source>
</evidence>
<comment type="subcellular location">
    <subcellularLocation>
        <location evidence="1">Golgi apparatus</location>
        <location evidence="1">Golgi stack membrane</location>
        <topology evidence="1">Single-pass type II membrane protein</topology>
    </subcellularLocation>
    <subcellularLocation>
        <location evidence="2">Secreted</location>
    </subcellularLocation>
</comment>
<feature type="region of interest" description="Disordered" evidence="21">
    <location>
        <begin position="607"/>
        <end position="745"/>
    </location>
</feature>
<feature type="compositionally biased region" description="Polar residues" evidence="21">
    <location>
        <begin position="813"/>
        <end position="822"/>
    </location>
</feature>
<keyword evidence="6" id="KW-0328">Glycosyltransferase</keyword>
<evidence type="ECO:0000256" key="3">
    <source>
        <dbReference type="ARBA" id="ARBA00004922"/>
    </source>
</evidence>
<feature type="region of interest" description="Disordered" evidence="21">
    <location>
        <begin position="1386"/>
        <end position="1444"/>
    </location>
</feature>
<evidence type="ECO:0000256" key="11">
    <source>
        <dbReference type="ARBA" id="ARBA00023034"/>
    </source>
</evidence>
<evidence type="ECO:0000256" key="19">
    <source>
        <dbReference type="ARBA" id="ARBA00076676"/>
    </source>
</evidence>
<feature type="compositionally biased region" description="Basic residues" evidence="21">
    <location>
        <begin position="1120"/>
        <end position="1130"/>
    </location>
</feature>
<evidence type="ECO:0000256" key="16">
    <source>
        <dbReference type="ARBA" id="ARBA00034329"/>
    </source>
</evidence>
<reference evidence="22" key="1">
    <citation type="submission" date="2020-03" db="EMBL/GenBank/DDBJ databases">
        <authorList>
            <person name="Weist P."/>
        </authorList>
    </citation>
    <scope>NUCLEOTIDE SEQUENCE</scope>
</reference>
<evidence type="ECO:0000256" key="18">
    <source>
        <dbReference type="ARBA" id="ARBA00076526"/>
    </source>
</evidence>
<dbReference type="Gene3D" id="3.90.1480.20">
    <property type="entry name" value="Glycosyl transferase family 29"/>
    <property type="match status" value="1"/>
</dbReference>
<keyword evidence="13" id="KW-1015">Disulfide bond</keyword>
<feature type="region of interest" description="Disordered" evidence="21">
    <location>
        <begin position="87"/>
        <end position="129"/>
    </location>
</feature>
<keyword evidence="12" id="KW-0472">Membrane</keyword>
<dbReference type="CDD" id="cd20912">
    <property type="entry name" value="AIR_RAP80-like"/>
    <property type="match status" value="1"/>
</dbReference>
<name>A0A9N7VP66_PLEPL</name>
<feature type="compositionally biased region" description="Acidic residues" evidence="21">
    <location>
        <begin position="1135"/>
        <end position="1156"/>
    </location>
</feature>
<dbReference type="GO" id="GO:0018279">
    <property type="term" value="P:protein N-linked glycosylation via asparagine"/>
    <property type="evidence" value="ECO:0007669"/>
    <property type="project" value="TreeGrafter"/>
</dbReference>
<dbReference type="Pfam" id="PF00777">
    <property type="entry name" value="Glyco_transf_29"/>
    <property type="match status" value="1"/>
</dbReference>
<dbReference type="Proteomes" id="UP001153269">
    <property type="component" value="Unassembled WGS sequence"/>
</dbReference>
<dbReference type="FunFam" id="3.90.1480.20:FF:000012">
    <property type="entry name" value="ST6 beta-galactoside alpha-2,6-sialyltransferase 1"/>
    <property type="match status" value="1"/>
</dbReference>
<dbReference type="InterPro" id="IPR038578">
    <property type="entry name" value="GT29-like_sf"/>
</dbReference>
<comment type="pathway">
    <text evidence="3">Protein modification; protein glycosylation.</text>
</comment>
<feature type="compositionally biased region" description="Acidic residues" evidence="21">
    <location>
        <begin position="1258"/>
        <end position="1272"/>
    </location>
</feature>
<feature type="compositionally biased region" description="Polar residues" evidence="21">
    <location>
        <begin position="668"/>
        <end position="681"/>
    </location>
</feature>
<feature type="compositionally biased region" description="Acidic residues" evidence="21">
    <location>
        <begin position="1164"/>
        <end position="1176"/>
    </location>
</feature>
<evidence type="ECO:0000256" key="7">
    <source>
        <dbReference type="ARBA" id="ARBA00022679"/>
    </source>
</evidence>
<feature type="region of interest" description="Disordered" evidence="21">
    <location>
        <begin position="1321"/>
        <end position="1364"/>
    </location>
</feature>
<feature type="compositionally biased region" description="Acidic residues" evidence="21">
    <location>
        <begin position="1429"/>
        <end position="1438"/>
    </location>
</feature>
<keyword evidence="10" id="KW-1133">Transmembrane helix</keyword>
<keyword evidence="7" id="KW-0808">Transferase</keyword>
<comment type="similarity">
    <text evidence="4">Belongs to the glycosyltransferase 29 family.</text>
</comment>
<evidence type="ECO:0000256" key="13">
    <source>
        <dbReference type="ARBA" id="ARBA00023157"/>
    </source>
</evidence>
<feature type="compositionally biased region" description="Acidic residues" evidence="21">
    <location>
        <begin position="530"/>
        <end position="539"/>
    </location>
</feature>
<keyword evidence="9" id="KW-0735">Signal-anchor</keyword>
<dbReference type="InterPro" id="IPR003903">
    <property type="entry name" value="UIM_dom"/>
</dbReference>
<evidence type="ECO:0000256" key="8">
    <source>
        <dbReference type="ARBA" id="ARBA00022692"/>
    </source>
</evidence>
<keyword evidence="14" id="KW-0325">Glycoprotein</keyword>
<evidence type="ECO:0000256" key="10">
    <source>
        <dbReference type="ARBA" id="ARBA00022989"/>
    </source>
</evidence>
<dbReference type="GO" id="GO:0097503">
    <property type="term" value="P:sialylation"/>
    <property type="evidence" value="ECO:0007669"/>
    <property type="project" value="TreeGrafter"/>
</dbReference>
<feature type="region of interest" description="Disordered" evidence="21">
    <location>
        <begin position="789"/>
        <end position="1046"/>
    </location>
</feature>
<comment type="catalytic activity">
    <reaction evidence="15">
        <text>a beta-D-galactoside + CMP-N-acetyl-beta-neuraminate = an N-acetyl-alpha-neuraminyl-(2-&gt;6)-beta-D-galactosyl derivative + CMP + H(+)</text>
        <dbReference type="Rhea" id="RHEA:52104"/>
        <dbReference type="ChEBI" id="CHEBI:15378"/>
        <dbReference type="ChEBI" id="CHEBI:28034"/>
        <dbReference type="ChEBI" id="CHEBI:57812"/>
        <dbReference type="ChEBI" id="CHEBI:60377"/>
        <dbReference type="ChEBI" id="CHEBI:136398"/>
        <dbReference type="EC" id="2.4.3.1"/>
    </reaction>
</comment>
<feature type="compositionally biased region" description="Basic residues" evidence="21">
    <location>
        <begin position="789"/>
        <end position="799"/>
    </location>
</feature>
<evidence type="ECO:0000256" key="14">
    <source>
        <dbReference type="ARBA" id="ARBA00023180"/>
    </source>
</evidence>
<keyword evidence="11" id="KW-0333">Golgi apparatus</keyword>
<dbReference type="GO" id="GO:0032580">
    <property type="term" value="C:Golgi cisterna membrane"/>
    <property type="evidence" value="ECO:0007669"/>
    <property type="project" value="UniProtKB-SubCell"/>
</dbReference>
<feature type="compositionally biased region" description="Low complexity" evidence="21">
    <location>
        <begin position="492"/>
        <end position="512"/>
    </location>
</feature>
<keyword evidence="8" id="KW-0812">Transmembrane</keyword>
<evidence type="ECO:0000256" key="12">
    <source>
        <dbReference type="ARBA" id="ARBA00023136"/>
    </source>
</evidence>
<evidence type="ECO:0000256" key="15">
    <source>
        <dbReference type="ARBA" id="ARBA00034249"/>
    </source>
</evidence>
<feature type="compositionally biased region" description="Low complexity" evidence="21">
    <location>
        <begin position="832"/>
        <end position="848"/>
    </location>
</feature>
<dbReference type="GO" id="GO:0003835">
    <property type="term" value="F:beta-galactoside alpha-2,6-sialyltransferase activity"/>
    <property type="evidence" value="ECO:0007669"/>
    <property type="project" value="UniProtKB-EC"/>
</dbReference>
<feature type="region of interest" description="Disordered" evidence="21">
    <location>
        <begin position="483"/>
        <end position="575"/>
    </location>
</feature>
<evidence type="ECO:0000256" key="17">
    <source>
        <dbReference type="ARBA" id="ARBA00069321"/>
    </source>
</evidence>
<evidence type="ECO:0000256" key="2">
    <source>
        <dbReference type="ARBA" id="ARBA00004613"/>
    </source>
</evidence>
<feature type="compositionally biased region" description="Basic and acidic residues" evidence="21">
    <location>
        <begin position="109"/>
        <end position="127"/>
    </location>
</feature>